<proteinExistence type="predicted"/>
<dbReference type="CDD" id="cd00160">
    <property type="entry name" value="RhoGEF"/>
    <property type="match status" value="1"/>
</dbReference>
<feature type="compositionally biased region" description="Low complexity" evidence="1">
    <location>
        <begin position="1"/>
        <end position="11"/>
    </location>
</feature>
<sequence length="1149" mass="126217">MSSSPSPVVQPRPKPRGAKVRAFIESVERGSKPQPDFFNTEATPTSPKKDRTNRASRYGAHPSKARAQSKIKPPLVQKKPNSAHKTEVVKRRSVRERPSSQPPPPPVVCKEPQTAVEEYEAICDTNCPSEDSGHSTCDLKYSGSISSTQSSSHDPNYQVLPELDDGYSEHTAIAASTTDGTSDSTVHSEYCLADDVTADHPTSSKPPAGHVRTPSRVYQSTYRCHMPGKLMGTLPRDKRKAAFIGKAVAKGRNTLKKKTSGDRTYDSGTLKSRKSVKSTLADSMTHSELDVSDSDFDTDFSDSEWETDGEQSSDAANISTDNHAHSSTATPVSGKATANSELRLGLNAGDENVYEGIDLPSPSYRPTTVGTSTFYTAEDEEDTGKKLVHIMRSNINRKESKARFKKRFNSFKGNIILSSNSKLAAVKTFINKKLKKPSAPKPDYQRGMSHQTYGDATGSDLSLDKEKSAVDSHSISSYSSVSTQQTDSSNAMAAITHLVPRPKHNQQDVRAKTQSLGAILEPPPIPPRAATRSQFIPKSVELDHLPPPPPPVRTTSKGLDDGSASGNTPGISPAVGRKSSGASSLGGVSPSLYRVKPQPSPRSPKNSQACALEEFDQLAPPLPTRLSRLSNPDISPNASYNSSIPEEEKEDNSSSLHRSVGRQSSASLAVTKEEQLAQAMKKRDTLLKPEANPDSANSTRERCNPSLSDGELVHPTSPASKSGEGIPTLTESTPVNEGEGCVSTNDLIEDEPLYQEYHEVMISTVKRISKSSNIRSLICFAYVLQVVTSEASYLRSLNILNQVFVNSPQFTNDEILSARDKKELFSNIAAVTDVSTRLFAELEAHWKSNVILTGVCEIISKYAYKEFDVYIKYCSNQAYQDRTIKKLLEVSPGFQEALNVLEKSPECHGLSMSSFLLLPMQRVVSGCNEGARKMEQTEQVLNIENKLSFNKLKKIPLTSASRRLIKKGEILSFSSDGGRSTNLKPKNIFLFLFNDLLLITKKKGEYFSVIDYTARVNVEAEEWASANLKDSRVNSLAHKSQAKFLFMLVLLENHQKKHAEFLLGCNTETERTRWTEAFSSSAQSTESGEKIYEIWDCPQVQVAHNYVAQQPDELNLETGDVVNVLRKTKDEHIHLLLIIAPLNKEFDVG</sequence>
<feature type="compositionally biased region" description="Polar residues" evidence="1">
    <location>
        <begin position="312"/>
        <end position="337"/>
    </location>
</feature>
<evidence type="ECO:0000259" key="2">
    <source>
        <dbReference type="PROSITE" id="PS50003"/>
    </source>
</evidence>
<keyword evidence="5" id="KW-1185">Reference proteome</keyword>
<dbReference type="Gene3D" id="2.30.29.30">
    <property type="entry name" value="Pleckstrin-homology domain (PH domain)/Phosphotyrosine-binding domain (PTB)"/>
    <property type="match status" value="1"/>
</dbReference>
<dbReference type="PANTHER" id="PTHR12845">
    <property type="entry name" value="GUANINE NUCLEOTIDE EXCHANGE FACTOR"/>
    <property type="match status" value="1"/>
</dbReference>
<dbReference type="SUPFAM" id="SSF50044">
    <property type="entry name" value="SH3-domain"/>
    <property type="match status" value="1"/>
</dbReference>
<reference evidence="4" key="1">
    <citation type="submission" date="2020-06" db="EMBL/GenBank/DDBJ databases">
        <title>Draft genome of Bugula neritina, a colonial animal packing powerful symbionts and potential medicines.</title>
        <authorList>
            <person name="Rayko M."/>
        </authorList>
    </citation>
    <scope>NUCLEOTIDE SEQUENCE [LARGE SCALE GENOMIC DNA]</scope>
    <source>
        <strain evidence="4">Kwan_BN1</strain>
    </source>
</reference>
<feature type="region of interest" description="Disordered" evidence="1">
    <location>
        <begin position="434"/>
        <end position="468"/>
    </location>
</feature>
<dbReference type="GO" id="GO:0005085">
    <property type="term" value="F:guanyl-nucleotide exchange factor activity"/>
    <property type="evidence" value="ECO:0007669"/>
    <property type="project" value="InterPro"/>
</dbReference>
<dbReference type="PANTHER" id="PTHR12845:SF5">
    <property type="entry name" value="EPHEXIN, ISOFORM D"/>
    <property type="match status" value="1"/>
</dbReference>
<dbReference type="Gene3D" id="1.20.900.10">
    <property type="entry name" value="Dbl homology (DH) domain"/>
    <property type="match status" value="1"/>
</dbReference>
<dbReference type="SUPFAM" id="SSF48065">
    <property type="entry name" value="DBL homology domain (DH-domain)"/>
    <property type="match status" value="1"/>
</dbReference>
<dbReference type="SUPFAM" id="SSF50729">
    <property type="entry name" value="PH domain-like"/>
    <property type="match status" value="1"/>
</dbReference>
<dbReference type="InterPro" id="IPR036028">
    <property type="entry name" value="SH3-like_dom_sf"/>
</dbReference>
<feature type="region of interest" description="Disordered" evidence="1">
    <location>
        <begin position="540"/>
        <end position="741"/>
    </location>
</feature>
<feature type="domain" description="PH" evidence="2">
    <location>
        <begin position="963"/>
        <end position="1083"/>
    </location>
</feature>
<feature type="compositionally biased region" description="Acidic residues" evidence="1">
    <location>
        <begin position="290"/>
        <end position="311"/>
    </location>
</feature>
<feature type="compositionally biased region" description="Polar residues" evidence="1">
    <location>
        <begin position="653"/>
        <end position="668"/>
    </location>
</feature>
<protein>
    <submittedName>
        <fullName evidence="4">Uncharacterized protein</fullName>
    </submittedName>
</protein>
<dbReference type="Proteomes" id="UP000593567">
    <property type="component" value="Unassembled WGS sequence"/>
</dbReference>
<comment type="caution">
    <text evidence="4">The sequence shown here is derived from an EMBL/GenBank/DDBJ whole genome shotgun (WGS) entry which is preliminary data.</text>
</comment>
<dbReference type="Pfam" id="PF00169">
    <property type="entry name" value="PH"/>
    <property type="match status" value="1"/>
</dbReference>
<dbReference type="Gene3D" id="2.30.30.40">
    <property type="entry name" value="SH3 Domains"/>
    <property type="match status" value="1"/>
</dbReference>
<dbReference type="PROSITE" id="PS50010">
    <property type="entry name" value="DH_2"/>
    <property type="match status" value="1"/>
</dbReference>
<accession>A0A7J7JHP1</accession>
<feature type="compositionally biased region" description="Basic and acidic residues" evidence="1">
    <location>
        <begin position="84"/>
        <end position="98"/>
    </location>
</feature>
<dbReference type="SMART" id="SM00325">
    <property type="entry name" value="RhoGEF"/>
    <property type="match status" value="1"/>
</dbReference>
<dbReference type="Pfam" id="PF00621">
    <property type="entry name" value="RhoGEF"/>
    <property type="match status" value="1"/>
</dbReference>
<dbReference type="SMART" id="SM00233">
    <property type="entry name" value="PH"/>
    <property type="match status" value="1"/>
</dbReference>
<evidence type="ECO:0000313" key="5">
    <source>
        <dbReference type="Proteomes" id="UP000593567"/>
    </source>
</evidence>
<gene>
    <name evidence="4" type="ORF">EB796_016070</name>
</gene>
<dbReference type="InterPro" id="IPR047271">
    <property type="entry name" value="Ephexin-like"/>
</dbReference>
<feature type="region of interest" description="Disordered" evidence="1">
    <location>
        <begin position="1"/>
        <end position="110"/>
    </location>
</feature>
<dbReference type="InterPro" id="IPR035899">
    <property type="entry name" value="DBL_dom_sf"/>
</dbReference>
<dbReference type="AlphaFoldDB" id="A0A7J7JHP1"/>
<feature type="region of interest" description="Disordered" evidence="1">
    <location>
        <begin position="254"/>
        <end position="337"/>
    </location>
</feature>
<feature type="compositionally biased region" description="Polar residues" evidence="1">
    <location>
        <begin position="627"/>
        <end position="644"/>
    </location>
</feature>
<name>A0A7J7JHP1_BUGNE</name>
<feature type="domain" description="DH" evidence="3">
    <location>
        <begin position="783"/>
        <end position="923"/>
    </location>
</feature>
<dbReference type="EMBL" id="VXIV02002439">
    <property type="protein sequence ID" value="KAF6025625.1"/>
    <property type="molecule type" value="Genomic_DNA"/>
</dbReference>
<evidence type="ECO:0000259" key="3">
    <source>
        <dbReference type="PROSITE" id="PS50010"/>
    </source>
</evidence>
<dbReference type="PROSITE" id="PS50003">
    <property type="entry name" value="PH_DOMAIN"/>
    <property type="match status" value="1"/>
</dbReference>
<feature type="compositionally biased region" description="Polar residues" evidence="1">
    <location>
        <begin position="277"/>
        <end position="286"/>
    </location>
</feature>
<dbReference type="OrthoDB" id="27593at2759"/>
<dbReference type="InterPro" id="IPR001849">
    <property type="entry name" value="PH_domain"/>
</dbReference>
<evidence type="ECO:0000256" key="1">
    <source>
        <dbReference type="SAM" id="MobiDB-lite"/>
    </source>
</evidence>
<feature type="compositionally biased region" description="Basic and acidic residues" evidence="1">
    <location>
        <begin position="671"/>
        <end position="687"/>
    </location>
</feature>
<organism evidence="4 5">
    <name type="scientific">Bugula neritina</name>
    <name type="common">Brown bryozoan</name>
    <name type="synonym">Sertularia neritina</name>
    <dbReference type="NCBI Taxonomy" id="10212"/>
    <lineage>
        <taxon>Eukaryota</taxon>
        <taxon>Metazoa</taxon>
        <taxon>Spiralia</taxon>
        <taxon>Lophotrochozoa</taxon>
        <taxon>Bryozoa</taxon>
        <taxon>Gymnolaemata</taxon>
        <taxon>Cheilostomatida</taxon>
        <taxon>Flustrina</taxon>
        <taxon>Buguloidea</taxon>
        <taxon>Bugulidae</taxon>
        <taxon>Bugula</taxon>
    </lineage>
</organism>
<dbReference type="InterPro" id="IPR011993">
    <property type="entry name" value="PH-like_dom_sf"/>
</dbReference>
<evidence type="ECO:0000313" key="4">
    <source>
        <dbReference type="EMBL" id="KAF6025625.1"/>
    </source>
</evidence>
<dbReference type="InterPro" id="IPR000219">
    <property type="entry name" value="DH_dom"/>
</dbReference>